<evidence type="ECO:0000256" key="4">
    <source>
        <dbReference type="ARBA" id="ARBA00023136"/>
    </source>
</evidence>
<organism evidence="7 8">
    <name type="scientific">Pterulicium gracile</name>
    <dbReference type="NCBI Taxonomy" id="1884261"/>
    <lineage>
        <taxon>Eukaryota</taxon>
        <taxon>Fungi</taxon>
        <taxon>Dikarya</taxon>
        <taxon>Basidiomycota</taxon>
        <taxon>Agaricomycotina</taxon>
        <taxon>Agaricomycetes</taxon>
        <taxon>Agaricomycetidae</taxon>
        <taxon>Agaricales</taxon>
        <taxon>Pleurotineae</taxon>
        <taxon>Pterulaceae</taxon>
        <taxon>Pterulicium</taxon>
    </lineage>
</organism>
<evidence type="ECO:0000256" key="2">
    <source>
        <dbReference type="ARBA" id="ARBA00022692"/>
    </source>
</evidence>
<dbReference type="Pfam" id="PF06726">
    <property type="entry name" value="BC10"/>
    <property type="match status" value="1"/>
</dbReference>
<dbReference type="EMBL" id="ML178815">
    <property type="protein sequence ID" value="TFL06299.1"/>
    <property type="molecule type" value="Genomic_DNA"/>
</dbReference>
<dbReference type="SMART" id="SM01396">
    <property type="entry name" value="BC10"/>
    <property type="match status" value="1"/>
</dbReference>
<feature type="transmembrane region" description="Helical" evidence="6">
    <location>
        <begin position="36"/>
        <end position="55"/>
    </location>
</feature>
<dbReference type="OrthoDB" id="5563033at2759"/>
<dbReference type="Proteomes" id="UP000305067">
    <property type="component" value="Unassembled WGS sequence"/>
</dbReference>
<accession>A0A5C3R145</accession>
<dbReference type="InterPro" id="IPR009598">
    <property type="entry name" value="BCALP"/>
</dbReference>
<evidence type="ECO:0000313" key="8">
    <source>
        <dbReference type="Proteomes" id="UP000305067"/>
    </source>
</evidence>
<keyword evidence="3 6" id="KW-1133">Transmembrane helix</keyword>
<feature type="region of interest" description="Disordered" evidence="5">
    <location>
        <begin position="183"/>
        <end position="213"/>
    </location>
</feature>
<gene>
    <name evidence="7" type="ORF">BDV98DRAFT_145729</name>
</gene>
<dbReference type="AlphaFoldDB" id="A0A5C3R145"/>
<reference evidence="7 8" key="1">
    <citation type="journal article" date="2019" name="Nat. Ecol. Evol.">
        <title>Megaphylogeny resolves global patterns of mushroom evolution.</title>
        <authorList>
            <person name="Varga T."/>
            <person name="Krizsan K."/>
            <person name="Foldi C."/>
            <person name="Dima B."/>
            <person name="Sanchez-Garcia M."/>
            <person name="Sanchez-Ramirez S."/>
            <person name="Szollosi G.J."/>
            <person name="Szarkandi J.G."/>
            <person name="Papp V."/>
            <person name="Albert L."/>
            <person name="Andreopoulos W."/>
            <person name="Angelini C."/>
            <person name="Antonin V."/>
            <person name="Barry K.W."/>
            <person name="Bougher N.L."/>
            <person name="Buchanan P."/>
            <person name="Buyck B."/>
            <person name="Bense V."/>
            <person name="Catcheside P."/>
            <person name="Chovatia M."/>
            <person name="Cooper J."/>
            <person name="Damon W."/>
            <person name="Desjardin D."/>
            <person name="Finy P."/>
            <person name="Geml J."/>
            <person name="Haridas S."/>
            <person name="Hughes K."/>
            <person name="Justo A."/>
            <person name="Karasinski D."/>
            <person name="Kautmanova I."/>
            <person name="Kiss B."/>
            <person name="Kocsube S."/>
            <person name="Kotiranta H."/>
            <person name="LaButti K.M."/>
            <person name="Lechner B.E."/>
            <person name="Liimatainen K."/>
            <person name="Lipzen A."/>
            <person name="Lukacs Z."/>
            <person name="Mihaltcheva S."/>
            <person name="Morgado L.N."/>
            <person name="Niskanen T."/>
            <person name="Noordeloos M.E."/>
            <person name="Ohm R.A."/>
            <person name="Ortiz-Santana B."/>
            <person name="Ovrebo C."/>
            <person name="Racz N."/>
            <person name="Riley R."/>
            <person name="Savchenko A."/>
            <person name="Shiryaev A."/>
            <person name="Soop K."/>
            <person name="Spirin V."/>
            <person name="Szebenyi C."/>
            <person name="Tomsovsky M."/>
            <person name="Tulloss R.E."/>
            <person name="Uehling J."/>
            <person name="Grigoriev I.V."/>
            <person name="Vagvolgyi C."/>
            <person name="Papp T."/>
            <person name="Martin F.M."/>
            <person name="Miettinen O."/>
            <person name="Hibbett D.S."/>
            <person name="Nagy L.G."/>
        </authorList>
    </citation>
    <scope>NUCLEOTIDE SEQUENCE [LARGE SCALE GENOMIC DNA]</scope>
    <source>
        <strain evidence="7 8">CBS 309.79</strain>
    </source>
</reference>
<protein>
    <submittedName>
        <fullName evidence="7">Uncharacterized protein</fullName>
    </submittedName>
</protein>
<dbReference type="PANTHER" id="PTHR13259:SF1">
    <property type="entry name" value="BLADDER CANCER-ASSOCIATED PROTEIN"/>
    <property type="match status" value="1"/>
</dbReference>
<evidence type="ECO:0000256" key="6">
    <source>
        <dbReference type="SAM" id="Phobius"/>
    </source>
</evidence>
<sequence>MCTRWYLILLLLPIPAASPYFLLVFLFSLTLHARPCVYCIIMLTTLFVSSCYWQPISIDAPLAIPWASNITTYREALQSTLTTAYRKPLPDTIKPADRCWCDTSGSFYEPFNVSRWEERTVEALASDLRRETLEASKDTQHVLNPEADRSSGVNGTDSDASFISPSEGWAWIMQWWEERGLAQHDDENESPPSSPPPSPSTPSSEPSPLVDGIHSKRRVYDLSNYGIGLSIDFSL</sequence>
<evidence type="ECO:0000256" key="1">
    <source>
        <dbReference type="ARBA" id="ARBA00004370"/>
    </source>
</evidence>
<evidence type="ECO:0000313" key="7">
    <source>
        <dbReference type="EMBL" id="TFL06299.1"/>
    </source>
</evidence>
<proteinExistence type="predicted"/>
<evidence type="ECO:0000256" key="3">
    <source>
        <dbReference type="ARBA" id="ARBA00022989"/>
    </source>
</evidence>
<dbReference type="GO" id="GO:0016020">
    <property type="term" value="C:membrane"/>
    <property type="evidence" value="ECO:0007669"/>
    <property type="project" value="UniProtKB-SubCell"/>
</dbReference>
<dbReference type="PANTHER" id="PTHR13259">
    <property type="entry name" value="BLADDER CANCER 10 KD PROTEIN HOMOLOG"/>
    <property type="match status" value="1"/>
</dbReference>
<feature type="region of interest" description="Disordered" evidence="5">
    <location>
        <begin position="135"/>
        <end position="159"/>
    </location>
</feature>
<comment type="subcellular location">
    <subcellularLocation>
        <location evidence="1">Membrane</location>
    </subcellularLocation>
</comment>
<keyword evidence="4 6" id="KW-0472">Membrane</keyword>
<name>A0A5C3R145_9AGAR</name>
<evidence type="ECO:0000256" key="5">
    <source>
        <dbReference type="SAM" id="MobiDB-lite"/>
    </source>
</evidence>
<keyword evidence="2 6" id="KW-0812">Transmembrane</keyword>
<keyword evidence="8" id="KW-1185">Reference proteome</keyword>
<feature type="transmembrane region" description="Helical" evidence="6">
    <location>
        <begin position="6"/>
        <end position="29"/>
    </location>
</feature>